<dbReference type="eggNOG" id="KOG3128">
    <property type="taxonomic scope" value="Eukaryota"/>
</dbReference>
<dbReference type="InterPro" id="IPR006434">
    <property type="entry name" value="Pyrimidine_nucleotidase_eu"/>
</dbReference>
<dbReference type="Proteomes" id="UP000019132">
    <property type="component" value="Unassembled WGS sequence"/>
</dbReference>
<evidence type="ECO:0000256" key="7">
    <source>
        <dbReference type="ARBA" id="ARBA00022842"/>
    </source>
</evidence>
<reference evidence="10" key="2">
    <citation type="submission" date="2010-04" db="EMBL/GenBank/DDBJ databases">
        <authorList>
            <person name="Buell R."/>
            <person name="Hamilton J."/>
            <person name="Hostetler J."/>
        </authorList>
    </citation>
    <scope>NUCLEOTIDE SEQUENCE [LARGE SCALE GENOMIC DNA]</scope>
    <source>
        <strain evidence="10">DAOM:BR144</strain>
    </source>
</reference>
<organism evidence="9 10">
    <name type="scientific">Globisporangium ultimum (strain ATCC 200006 / CBS 805.95 / DAOM BR144)</name>
    <name type="common">Pythium ultimum</name>
    <dbReference type="NCBI Taxonomy" id="431595"/>
    <lineage>
        <taxon>Eukaryota</taxon>
        <taxon>Sar</taxon>
        <taxon>Stramenopiles</taxon>
        <taxon>Oomycota</taxon>
        <taxon>Peronosporomycetes</taxon>
        <taxon>Pythiales</taxon>
        <taxon>Pythiaceae</taxon>
        <taxon>Globisporangium</taxon>
    </lineage>
</organism>
<dbReference type="SUPFAM" id="SSF56784">
    <property type="entry name" value="HAD-like"/>
    <property type="match status" value="1"/>
</dbReference>
<evidence type="ECO:0000313" key="9">
    <source>
        <dbReference type="EnsemblProtists" id="PYU1_T011152"/>
    </source>
</evidence>
<comment type="similarity">
    <text evidence="2">Belongs to the pyrimidine 5'-nucleotidase family.</text>
</comment>
<dbReference type="Gene3D" id="3.40.50.1000">
    <property type="entry name" value="HAD superfamily/HAD-like"/>
    <property type="match status" value="1"/>
</dbReference>
<dbReference type="EMBL" id="GL376606">
    <property type="status" value="NOT_ANNOTATED_CDS"/>
    <property type="molecule type" value="Genomic_DNA"/>
</dbReference>
<dbReference type="GO" id="GO:0000287">
    <property type="term" value="F:magnesium ion binding"/>
    <property type="evidence" value="ECO:0007669"/>
    <property type="project" value="InterPro"/>
</dbReference>
<evidence type="ECO:0000256" key="6">
    <source>
        <dbReference type="ARBA" id="ARBA00022801"/>
    </source>
</evidence>
<dbReference type="STRING" id="431595.K3X1Q3"/>
<evidence type="ECO:0000256" key="2">
    <source>
        <dbReference type="ARBA" id="ARBA00008389"/>
    </source>
</evidence>
<keyword evidence="10" id="KW-1185">Reference proteome</keyword>
<evidence type="ECO:0000313" key="10">
    <source>
        <dbReference type="Proteomes" id="UP000019132"/>
    </source>
</evidence>
<dbReference type="GO" id="GO:0005737">
    <property type="term" value="C:cytoplasm"/>
    <property type="evidence" value="ECO:0007669"/>
    <property type="project" value="InterPro"/>
</dbReference>
<dbReference type="GO" id="GO:0000166">
    <property type="term" value="F:nucleotide binding"/>
    <property type="evidence" value="ECO:0007669"/>
    <property type="project" value="UniProtKB-KW"/>
</dbReference>
<name>K3X1Q3_GLOUD</name>
<dbReference type="EC" id="3.1.3.5" evidence="3"/>
<dbReference type="OMA" id="HIPWIYL"/>
<dbReference type="InterPro" id="IPR036412">
    <property type="entry name" value="HAD-like_sf"/>
</dbReference>
<proteinExistence type="inferred from homology"/>
<evidence type="ECO:0000256" key="5">
    <source>
        <dbReference type="ARBA" id="ARBA00022741"/>
    </source>
</evidence>
<dbReference type="EnsemblProtists" id="PYU1_T011152">
    <property type="protein sequence ID" value="PYU1_T011152"/>
    <property type="gene ID" value="PYU1_G011128"/>
</dbReference>
<evidence type="ECO:0000256" key="4">
    <source>
        <dbReference type="ARBA" id="ARBA00022723"/>
    </source>
</evidence>
<dbReference type="InParanoid" id="K3X1Q3"/>
<dbReference type="GO" id="GO:0008253">
    <property type="term" value="F:5'-nucleotidase activity"/>
    <property type="evidence" value="ECO:0007669"/>
    <property type="project" value="UniProtKB-EC"/>
</dbReference>
<dbReference type="GO" id="GO:0009117">
    <property type="term" value="P:nucleotide metabolic process"/>
    <property type="evidence" value="ECO:0007669"/>
    <property type="project" value="UniProtKB-KW"/>
</dbReference>
<dbReference type="VEuPathDB" id="FungiDB:PYU1_G011128"/>
<dbReference type="HOGENOM" id="CLU_048584_2_0_1"/>
<reference evidence="10" key="1">
    <citation type="journal article" date="2010" name="Genome Biol.">
        <title>Genome sequence of the necrotrophic plant pathogen Pythium ultimum reveals original pathogenicity mechanisms and effector repertoire.</title>
        <authorList>
            <person name="Levesque C.A."/>
            <person name="Brouwer H."/>
            <person name="Cano L."/>
            <person name="Hamilton J.P."/>
            <person name="Holt C."/>
            <person name="Huitema E."/>
            <person name="Raffaele S."/>
            <person name="Robideau G.P."/>
            <person name="Thines M."/>
            <person name="Win J."/>
            <person name="Zerillo M.M."/>
            <person name="Beakes G.W."/>
            <person name="Boore J.L."/>
            <person name="Busam D."/>
            <person name="Dumas B."/>
            <person name="Ferriera S."/>
            <person name="Fuerstenberg S.I."/>
            <person name="Gachon C.M."/>
            <person name="Gaulin E."/>
            <person name="Govers F."/>
            <person name="Grenville-Briggs L."/>
            <person name="Horner N."/>
            <person name="Hostetler J."/>
            <person name="Jiang R.H."/>
            <person name="Johnson J."/>
            <person name="Krajaejun T."/>
            <person name="Lin H."/>
            <person name="Meijer H.J."/>
            <person name="Moore B."/>
            <person name="Morris P."/>
            <person name="Phuntmart V."/>
            <person name="Puiu D."/>
            <person name="Shetty J."/>
            <person name="Stajich J.E."/>
            <person name="Tripathy S."/>
            <person name="Wawra S."/>
            <person name="van West P."/>
            <person name="Whitty B.R."/>
            <person name="Coutinho P.M."/>
            <person name="Henrissat B."/>
            <person name="Martin F."/>
            <person name="Thomas P.D."/>
            <person name="Tyler B.M."/>
            <person name="De Vries R.P."/>
            <person name="Kamoun S."/>
            <person name="Yandell M."/>
            <person name="Tisserat N."/>
            <person name="Buell C.R."/>
        </authorList>
    </citation>
    <scope>NUCLEOTIDE SEQUENCE</scope>
    <source>
        <strain evidence="10">DAOM:BR144</strain>
    </source>
</reference>
<sequence length="215" mass="24097">MSLAPQSVLRRWTKAHDLLIEYKLTKQQIVDAVAQSDLTFRAGFHELFGLLTRANVPVLIFSAGLYDVIHAVLEKEYKALSNEESTAAPATPSNLHVVSNMMHFDEATGAITGFDGKLIHSFNKNASVVLDTPFWKQCQLEQRRNILLLGDSRSDFKMANGLDFHDDEILRVGFLNTHVDDALDEYLTAYDVVLTHDASLLPIEALMQQLERAAK</sequence>
<evidence type="ECO:0000256" key="3">
    <source>
        <dbReference type="ARBA" id="ARBA00012643"/>
    </source>
</evidence>
<evidence type="ECO:0000256" key="1">
    <source>
        <dbReference type="ARBA" id="ARBA00000815"/>
    </source>
</evidence>
<protein>
    <recommendedName>
        <fullName evidence="3">5'-nucleotidase</fullName>
        <ecNumber evidence="3">3.1.3.5</ecNumber>
    </recommendedName>
</protein>
<keyword evidence="8" id="KW-0546">Nucleotide metabolism</keyword>
<keyword evidence="5" id="KW-0547">Nucleotide-binding</keyword>
<dbReference type="PANTHER" id="PTHR13045">
    <property type="entry name" value="5'-NUCLEOTIDASE"/>
    <property type="match status" value="1"/>
</dbReference>
<keyword evidence="7" id="KW-0460">Magnesium</keyword>
<dbReference type="PANTHER" id="PTHR13045:SF0">
    <property type="entry name" value="7-METHYLGUANOSINE PHOSPHATE-SPECIFIC 5'-NUCLEOTIDASE"/>
    <property type="match status" value="1"/>
</dbReference>
<accession>K3X1Q3</accession>
<comment type="catalytic activity">
    <reaction evidence="1">
        <text>a ribonucleoside 5'-phosphate + H2O = a ribonucleoside + phosphate</text>
        <dbReference type="Rhea" id="RHEA:12484"/>
        <dbReference type="ChEBI" id="CHEBI:15377"/>
        <dbReference type="ChEBI" id="CHEBI:18254"/>
        <dbReference type="ChEBI" id="CHEBI:43474"/>
        <dbReference type="ChEBI" id="CHEBI:58043"/>
        <dbReference type="EC" id="3.1.3.5"/>
    </reaction>
</comment>
<reference evidence="9" key="3">
    <citation type="submission" date="2015-02" db="UniProtKB">
        <authorList>
            <consortium name="EnsemblProtists"/>
        </authorList>
    </citation>
    <scope>IDENTIFICATION</scope>
    <source>
        <strain evidence="9">DAOM BR144</strain>
    </source>
</reference>
<dbReference type="AlphaFoldDB" id="K3X1Q3"/>
<evidence type="ECO:0000256" key="8">
    <source>
        <dbReference type="ARBA" id="ARBA00023080"/>
    </source>
</evidence>
<dbReference type="Pfam" id="PF05822">
    <property type="entry name" value="UMPH-1"/>
    <property type="match status" value="1"/>
</dbReference>
<keyword evidence="4" id="KW-0479">Metal-binding</keyword>
<keyword evidence="6" id="KW-0378">Hydrolase</keyword>
<dbReference type="InterPro" id="IPR023214">
    <property type="entry name" value="HAD_sf"/>
</dbReference>